<reference evidence="4 5" key="1">
    <citation type="submission" date="2021-06" db="EMBL/GenBank/DDBJ databases">
        <title>Caerostris darwini draft genome.</title>
        <authorList>
            <person name="Kono N."/>
            <person name="Arakawa K."/>
        </authorList>
    </citation>
    <scope>NUCLEOTIDE SEQUENCE [LARGE SCALE GENOMIC DNA]</scope>
</reference>
<evidence type="ECO:0008006" key="6">
    <source>
        <dbReference type="Google" id="ProtNLM"/>
    </source>
</evidence>
<dbReference type="SUPFAM" id="SSF50978">
    <property type="entry name" value="WD40 repeat-like"/>
    <property type="match status" value="1"/>
</dbReference>
<keyword evidence="5" id="KW-1185">Reference proteome</keyword>
<dbReference type="InterPro" id="IPR024764">
    <property type="entry name" value="TFIIIC_Znf"/>
</dbReference>
<evidence type="ECO:0000259" key="3">
    <source>
        <dbReference type="Pfam" id="PF12660"/>
    </source>
</evidence>
<comment type="caution">
    <text evidence="4">The sequence shown here is derived from an EMBL/GenBank/DDBJ whole genome shotgun (WGS) entry which is preliminary data.</text>
</comment>
<dbReference type="PANTHER" id="PTHR15496">
    <property type="entry name" value="GENERAL TRANSCRIPTION FACTOR 3C POLYPEPTIDE 4 FAMILY"/>
    <property type="match status" value="1"/>
</dbReference>
<gene>
    <name evidence="4" type="primary">X975_14590</name>
    <name evidence="4" type="ORF">CDAR_9821</name>
</gene>
<name>A0AAV4URQ1_9ARAC</name>
<dbReference type="EMBL" id="BPLQ01011786">
    <property type="protein sequence ID" value="GIY60365.1"/>
    <property type="molecule type" value="Genomic_DNA"/>
</dbReference>
<feature type="domain" description="Transcription factor IIIC putative zinc-finger" evidence="3">
    <location>
        <begin position="663"/>
        <end position="722"/>
    </location>
</feature>
<dbReference type="Pfam" id="PF12660">
    <property type="entry name" value="zf-TFIIIC"/>
    <property type="match status" value="1"/>
</dbReference>
<feature type="region of interest" description="Disordered" evidence="1">
    <location>
        <begin position="172"/>
        <end position="214"/>
    </location>
</feature>
<dbReference type="InterPro" id="IPR024761">
    <property type="entry name" value="TFIIIC_delta_N"/>
</dbReference>
<evidence type="ECO:0000313" key="5">
    <source>
        <dbReference type="Proteomes" id="UP001054837"/>
    </source>
</evidence>
<dbReference type="GO" id="GO:0006384">
    <property type="term" value="P:transcription initiation at RNA polymerase III promoter"/>
    <property type="evidence" value="ECO:0007669"/>
    <property type="project" value="InterPro"/>
</dbReference>
<evidence type="ECO:0000313" key="4">
    <source>
        <dbReference type="EMBL" id="GIY60365.1"/>
    </source>
</evidence>
<organism evidence="4 5">
    <name type="scientific">Caerostris darwini</name>
    <dbReference type="NCBI Taxonomy" id="1538125"/>
    <lineage>
        <taxon>Eukaryota</taxon>
        <taxon>Metazoa</taxon>
        <taxon>Ecdysozoa</taxon>
        <taxon>Arthropoda</taxon>
        <taxon>Chelicerata</taxon>
        <taxon>Arachnida</taxon>
        <taxon>Araneae</taxon>
        <taxon>Araneomorphae</taxon>
        <taxon>Entelegynae</taxon>
        <taxon>Araneoidea</taxon>
        <taxon>Araneidae</taxon>
        <taxon>Caerostris</taxon>
    </lineage>
</organism>
<accession>A0AAV4URQ1</accession>
<proteinExistence type="predicted"/>
<dbReference type="InterPro" id="IPR044230">
    <property type="entry name" value="GTF3C4"/>
</dbReference>
<feature type="compositionally biased region" description="Basic residues" evidence="1">
    <location>
        <begin position="180"/>
        <end position="202"/>
    </location>
</feature>
<protein>
    <recommendedName>
        <fullName evidence="6">Transcription factor IIIC 90kDa subunit N-terminal domain-containing protein</fullName>
    </recommendedName>
</protein>
<evidence type="ECO:0000256" key="1">
    <source>
        <dbReference type="SAM" id="MobiDB-lite"/>
    </source>
</evidence>
<evidence type="ECO:0000259" key="2">
    <source>
        <dbReference type="Pfam" id="PF12657"/>
    </source>
</evidence>
<dbReference type="GO" id="GO:0000127">
    <property type="term" value="C:transcription factor TFIIIC complex"/>
    <property type="evidence" value="ECO:0007669"/>
    <property type="project" value="InterPro"/>
</dbReference>
<feature type="domain" description="Transcription factor IIIC 90kDa subunit N-terminal" evidence="2">
    <location>
        <begin position="24"/>
        <end position="438"/>
    </location>
</feature>
<dbReference type="InterPro" id="IPR036322">
    <property type="entry name" value="WD40_repeat_dom_sf"/>
</dbReference>
<dbReference type="PANTHER" id="PTHR15496:SF2">
    <property type="entry name" value="GENERAL TRANSCRIPTION FACTOR 3C POLYPEPTIDE 4"/>
    <property type="match status" value="1"/>
</dbReference>
<dbReference type="GO" id="GO:0004402">
    <property type="term" value="F:histone acetyltransferase activity"/>
    <property type="evidence" value="ECO:0007669"/>
    <property type="project" value="InterPro"/>
</dbReference>
<dbReference type="AlphaFoldDB" id="A0AAV4URQ1"/>
<dbReference type="Pfam" id="PF12657">
    <property type="entry name" value="TFIIIC_delta"/>
    <property type="match status" value="1"/>
</dbReference>
<sequence length="739" mass="83884">MANIPIIQKLNLPGEICRKFALEWSPDNKLAICTSKTIYVLNSYCSPDETGFPSKLHKQVIQAPKEPMQLNPVYIPSNPYRFEQTEEDRENLHNVLMDHTINPTPQERAESFCSFRSCKWSPKGATGTGKCLLATLTMDHRLQVYEENEKEWLCIWDLTELLKKEIVLENHSQEAETKQKKGVSRKKKKRESKTRTRSKKKANALDESDDDEEEEEDLFNISESLNYEKLKNDIYKYAPMEITWTGMFGGLPSGLNDKSLEYCFLIVAMKSGHIQFWKISLNEGRVISLVREWDTELGLITSLSWQQTSSAAGFLMCGSLKGVLAFIPVAVVANADEEPQIAIQKMCKIWDEEDLVAVDHVVILKAALKKYICICSKMHALVGCEIVLSEDQIIIQNIGHSFGLHKLPITGMAVLDSRSIPQSRLLISTMEGMLIEVTITLGKEEITFQHDLIPIDLDLKHNMIQGLALSSNGLLCGLILNTAVYFDHLEKKQPLQFVTFVTRPVEEIYEKLKAILKPQVSFLPATTNTINNLIDYLDVIRLNLAMGISLPDWLTSFLDNDPATYKNHSTLELYFMRFILHAYVSDLAVAAPKTKDNFQAKLDAIEALIMCNYISKVFKNCQNLDLSLAQIQSLLVMADWLLKEFDMSIDSLYLALGYTKPDRKALPVRETCNICKGNVELDNINTAQCSKGHEFSRCCQSLLIVDVVPYNQCPSCKSRALRDVWKFDMYCTFCGLMML</sequence>
<dbReference type="Proteomes" id="UP001054837">
    <property type="component" value="Unassembled WGS sequence"/>
</dbReference>